<feature type="transmembrane region" description="Helical" evidence="7">
    <location>
        <begin position="121"/>
        <end position="142"/>
    </location>
</feature>
<dbReference type="KEGG" id="osp:Odosp_0850"/>
<feature type="transmembrane region" description="Helical" evidence="7">
    <location>
        <begin position="459"/>
        <end position="482"/>
    </location>
</feature>
<gene>
    <name evidence="8" type="ordered locus">Odosp_0850</name>
</gene>
<evidence type="ECO:0000256" key="2">
    <source>
        <dbReference type="ARBA" id="ARBA00022448"/>
    </source>
</evidence>
<dbReference type="HOGENOM" id="CLU_006855_3_4_10"/>
<keyword evidence="9" id="KW-1185">Reference proteome</keyword>
<evidence type="ECO:0000256" key="4">
    <source>
        <dbReference type="ARBA" id="ARBA00022989"/>
    </source>
</evidence>
<evidence type="ECO:0000256" key="6">
    <source>
        <dbReference type="RuleBase" id="RU003732"/>
    </source>
</evidence>
<dbReference type="InterPro" id="IPR037272">
    <property type="entry name" value="SNS_sf"/>
</dbReference>
<dbReference type="PaxDb" id="709991-Odosp_0850"/>
<dbReference type="InterPro" id="IPR047218">
    <property type="entry name" value="YocR/YhdH-like"/>
</dbReference>
<comment type="similarity">
    <text evidence="6">Belongs to the sodium:neurotransmitter symporter (SNF) (TC 2.A.22) family.</text>
</comment>
<evidence type="ECO:0000256" key="5">
    <source>
        <dbReference type="ARBA" id="ARBA00023136"/>
    </source>
</evidence>
<dbReference type="NCBIfam" id="NF037979">
    <property type="entry name" value="Na_transp"/>
    <property type="match status" value="1"/>
</dbReference>
<feature type="transmembrane region" description="Helical" evidence="7">
    <location>
        <begin position="76"/>
        <end position="100"/>
    </location>
</feature>
<dbReference type="PANTHER" id="PTHR42948:SF1">
    <property type="entry name" value="TRANSPORTER"/>
    <property type="match status" value="1"/>
</dbReference>
<feature type="transmembrane region" description="Helical" evidence="7">
    <location>
        <begin position="379"/>
        <end position="400"/>
    </location>
</feature>
<dbReference type="PROSITE" id="PS00610">
    <property type="entry name" value="NA_NEUROTRAN_SYMP_1"/>
    <property type="match status" value="1"/>
</dbReference>
<evidence type="ECO:0000313" key="8">
    <source>
        <dbReference type="EMBL" id="ADY31926.1"/>
    </source>
</evidence>
<name>F9Z8L0_ODOSD</name>
<feature type="transmembrane region" description="Helical" evidence="7">
    <location>
        <begin position="420"/>
        <end position="438"/>
    </location>
</feature>
<comment type="subcellular location">
    <subcellularLocation>
        <location evidence="1">Membrane</location>
        <topology evidence="1">Multi-pass membrane protein</topology>
    </subcellularLocation>
</comment>
<dbReference type="EMBL" id="CP002544">
    <property type="protein sequence ID" value="ADY31926.1"/>
    <property type="molecule type" value="Genomic_DNA"/>
</dbReference>
<accession>F9Z8L0</accession>
<sequence>MNSKTLLFNLLNFIAKLTGNKNCFIFTVKNRSDMHHSNHRIGFKSKFGAIAALAGSAVGLGNIWKFPYVAGTNGGGAFLLVYIFFTIAIGLPVMLAEFSLGRRSQQNALGTFRVLAPGTKWFLFGLLSIIAATLILSFYGTVSGWTLEYVWLSISNSFHGQSAEDINSIFTNFISHPYKALLWHIGFMFLTGAIIMGGVQKGIERYSKLMMPLLFIIIIALSINSMTLSGSAEGLRFLFFPKLSELTADSILSALGQAFFSLSVGMGILLTYASYIPKNDNLTGISLKVIITDTLVAILAGIAILPAVFSFHIDPQAGPGLVFLTLPKVFQGLPAGEIWAILFFILLTFAALTSAISLLEVPVAYLVEEKKLKRPWATVIATLVITCIGSFNTLSFGPLRHVQIFGMSLFDACDYLCSNILLPLGGILICIFAGWYLDKSILYSEISNNGSLKTRFFRLYTFILKYIAPICIFLILLNVLGII</sequence>
<evidence type="ECO:0000256" key="1">
    <source>
        <dbReference type="ARBA" id="ARBA00004141"/>
    </source>
</evidence>
<keyword evidence="4 7" id="KW-1133">Transmembrane helix</keyword>
<dbReference type="CDD" id="cd10336">
    <property type="entry name" value="SLC6sbd_Tyt1-Like"/>
    <property type="match status" value="1"/>
</dbReference>
<organism evidence="8 9">
    <name type="scientific">Odoribacter splanchnicus (strain ATCC 29572 / DSM 20712 / CIP 104287 / JCM 15291 / NCTC 10825 / 1651/6)</name>
    <name type="common">Bacteroides splanchnicus</name>
    <dbReference type="NCBI Taxonomy" id="709991"/>
    <lineage>
        <taxon>Bacteria</taxon>
        <taxon>Pseudomonadati</taxon>
        <taxon>Bacteroidota</taxon>
        <taxon>Bacteroidia</taxon>
        <taxon>Bacteroidales</taxon>
        <taxon>Odoribacteraceae</taxon>
        <taxon>Odoribacter</taxon>
    </lineage>
</organism>
<dbReference type="Proteomes" id="UP000006657">
    <property type="component" value="Chromosome"/>
</dbReference>
<feature type="transmembrane region" description="Helical" evidence="7">
    <location>
        <begin position="285"/>
        <end position="309"/>
    </location>
</feature>
<keyword evidence="6" id="KW-0769">Symport</keyword>
<evidence type="ECO:0000313" key="9">
    <source>
        <dbReference type="Proteomes" id="UP000006657"/>
    </source>
</evidence>
<feature type="transmembrane region" description="Helical" evidence="7">
    <location>
        <begin position="251"/>
        <end position="273"/>
    </location>
</feature>
<keyword evidence="2 6" id="KW-0813">Transport</keyword>
<feature type="transmembrane region" description="Helical" evidence="7">
    <location>
        <begin position="47"/>
        <end position="64"/>
    </location>
</feature>
<dbReference type="PROSITE" id="PS50267">
    <property type="entry name" value="NA_NEUROTRAN_SYMP_3"/>
    <property type="match status" value="1"/>
</dbReference>
<dbReference type="AlphaFoldDB" id="F9Z8L0"/>
<dbReference type="PRINTS" id="PR00176">
    <property type="entry name" value="NANEUSMPORT"/>
</dbReference>
<evidence type="ECO:0000256" key="3">
    <source>
        <dbReference type="ARBA" id="ARBA00022692"/>
    </source>
</evidence>
<reference evidence="8 9" key="1">
    <citation type="journal article" date="2011" name="Stand. Genomic Sci.">
        <title>Complete genome sequence of Odoribacter splanchnicus type strain (1651/6).</title>
        <authorList>
            <consortium name="US DOE Joint Genome Institute (JGI-PGF)"/>
            <person name="Goker M."/>
            <person name="Gronow S."/>
            <person name="Zeytun A."/>
            <person name="Nolan M."/>
            <person name="Lucas S."/>
            <person name="Lapidus A."/>
            <person name="Hammon N."/>
            <person name="Deshpande S."/>
            <person name="Cheng J.F."/>
            <person name="Pitluck S."/>
            <person name="Liolios K."/>
            <person name="Pagani I."/>
            <person name="Ivanova N."/>
            <person name="Mavromatis K."/>
            <person name="Ovchinikova G."/>
            <person name="Pati A."/>
            <person name="Tapia R."/>
            <person name="Han C."/>
            <person name="Goodwin L."/>
            <person name="Chen A."/>
            <person name="Palaniappan K."/>
            <person name="Land M."/>
            <person name="Hauser L."/>
            <person name="Jeffries C.D."/>
            <person name="Brambilla E.M."/>
            <person name="Rohde M."/>
            <person name="Detter J.C."/>
            <person name="Woyke T."/>
            <person name="Bristow J."/>
            <person name="Markowitz V."/>
            <person name="Hugenholtz P."/>
            <person name="Eisen J.A."/>
            <person name="Kyrpides N.C."/>
            <person name="Klenk H.P."/>
        </authorList>
    </citation>
    <scope>NUCLEOTIDE SEQUENCE [LARGE SCALE GENOMIC DNA]</scope>
    <source>
        <strain evidence="9">ATCC 29572 / DSM 20712 / JCM 15291 / NCTC 10825 / 1651/6</strain>
    </source>
</reference>
<dbReference type="STRING" id="709991.Odosp_0850"/>
<dbReference type="PANTHER" id="PTHR42948">
    <property type="entry name" value="TRANSPORTER"/>
    <property type="match status" value="1"/>
</dbReference>
<dbReference type="GO" id="GO:0015293">
    <property type="term" value="F:symporter activity"/>
    <property type="evidence" value="ECO:0007669"/>
    <property type="project" value="UniProtKB-KW"/>
</dbReference>
<dbReference type="SUPFAM" id="SSF161070">
    <property type="entry name" value="SNF-like"/>
    <property type="match status" value="1"/>
</dbReference>
<proteinExistence type="inferred from homology"/>
<dbReference type="InterPro" id="IPR000175">
    <property type="entry name" value="Na/ntran_symport"/>
</dbReference>
<evidence type="ECO:0000256" key="7">
    <source>
        <dbReference type="SAM" id="Phobius"/>
    </source>
</evidence>
<keyword evidence="3 6" id="KW-0812">Transmembrane</keyword>
<dbReference type="Pfam" id="PF00209">
    <property type="entry name" value="SNF"/>
    <property type="match status" value="2"/>
</dbReference>
<feature type="transmembrane region" description="Helical" evidence="7">
    <location>
        <begin position="181"/>
        <end position="199"/>
    </location>
</feature>
<feature type="transmembrane region" description="Helical" evidence="7">
    <location>
        <begin position="338"/>
        <end position="367"/>
    </location>
</feature>
<dbReference type="eggNOG" id="COG0733">
    <property type="taxonomic scope" value="Bacteria"/>
</dbReference>
<dbReference type="GO" id="GO:0016020">
    <property type="term" value="C:membrane"/>
    <property type="evidence" value="ECO:0007669"/>
    <property type="project" value="UniProtKB-SubCell"/>
</dbReference>
<keyword evidence="5 7" id="KW-0472">Membrane</keyword>
<protein>
    <recommendedName>
        <fullName evidence="6">Transporter</fullName>
    </recommendedName>
</protein>
<feature type="transmembrane region" description="Helical" evidence="7">
    <location>
        <begin position="211"/>
        <end position="231"/>
    </location>
</feature>